<comment type="caution">
    <text evidence="3">The sequence shown here is derived from an EMBL/GenBank/DDBJ whole genome shotgun (WGS) entry which is preliminary data.</text>
</comment>
<dbReference type="Pfam" id="PF14225">
    <property type="entry name" value="MOR2-PAG1_C"/>
    <property type="match status" value="1"/>
</dbReference>
<proteinExistence type="predicted"/>
<feature type="region of interest" description="Disordered" evidence="1">
    <location>
        <begin position="41"/>
        <end position="88"/>
    </location>
</feature>
<sequence length="384" mass="43911">MNLDSTQHPQYFVPDKEWDMDENLSKMELSVTVIVDADTAGKNAMDNDDEKAPPAVDRMTSHTPTESAAQDVDMSTPPVVARKSKRSLTHEISEDETLYLQRMAGLPQPNAARTNNDGIPIEMELQAQETDGLPEKFWDYCEEWTPRFEGVQQYLLQGFLRPQFEELCLKVIKDALVTKMDNIMDRSNLRPCLALIAILPFVCYHSRRSPEKLTDLPLLLLRLQKILSGTSKKWDYQLEEFAKGGALIEEDLLLKKICPIFVEQFFNPYAKIIANYLNGLLESPGMEHYYPTIYRITRYLLEYGIDFLLCFETIIVKAHKVVSGGTISQDVSDAATELVKIAIEHVKSNKGQRFSYDFIDVSPFPEAGLKFIFVYVFIFRIAKK</sequence>
<organism evidence="3 4">
    <name type="scientific">Reticulomyxa filosa</name>
    <dbReference type="NCBI Taxonomy" id="46433"/>
    <lineage>
        <taxon>Eukaryota</taxon>
        <taxon>Sar</taxon>
        <taxon>Rhizaria</taxon>
        <taxon>Retaria</taxon>
        <taxon>Foraminifera</taxon>
        <taxon>Monothalamids</taxon>
        <taxon>Reticulomyxidae</taxon>
        <taxon>Reticulomyxa</taxon>
    </lineage>
</organism>
<accession>X6P177</accession>
<name>X6P177_RETFI</name>
<dbReference type="EMBL" id="ASPP01004551">
    <property type="protein sequence ID" value="ETO31986.1"/>
    <property type="molecule type" value="Genomic_DNA"/>
</dbReference>
<protein>
    <recommendedName>
        <fullName evidence="2">Cell morphogenesis protein C-terminal domain-containing protein</fullName>
    </recommendedName>
</protein>
<reference evidence="3 4" key="1">
    <citation type="journal article" date="2013" name="Curr. Biol.">
        <title>The Genome of the Foraminiferan Reticulomyxa filosa.</title>
        <authorList>
            <person name="Glockner G."/>
            <person name="Hulsmann N."/>
            <person name="Schleicher M."/>
            <person name="Noegel A.A."/>
            <person name="Eichinger L."/>
            <person name="Gallinger C."/>
            <person name="Pawlowski J."/>
            <person name="Sierra R."/>
            <person name="Euteneuer U."/>
            <person name="Pillet L."/>
            <person name="Moustafa A."/>
            <person name="Platzer M."/>
            <person name="Groth M."/>
            <person name="Szafranski K."/>
            <person name="Schliwa M."/>
        </authorList>
    </citation>
    <scope>NUCLEOTIDE SEQUENCE [LARGE SCALE GENOMIC DNA]</scope>
</reference>
<dbReference type="Proteomes" id="UP000023152">
    <property type="component" value="Unassembled WGS sequence"/>
</dbReference>
<dbReference type="AlphaFoldDB" id="X6P177"/>
<gene>
    <name evidence="3" type="ORF">RFI_05129</name>
</gene>
<feature type="domain" description="Cell morphogenesis protein C-terminal" evidence="2">
    <location>
        <begin position="142"/>
        <end position="283"/>
    </location>
</feature>
<evidence type="ECO:0000256" key="1">
    <source>
        <dbReference type="SAM" id="MobiDB-lite"/>
    </source>
</evidence>
<evidence type="ECO:0000313" key="3">
    <source>
        <dbReference type="EMBL" id="ETO31986.1"/>
    </source>
</evidence>
<evidence type="ECO:0000313" key="4">
    <source>
        <dbReference type="Proteomes" id="UP000023152"/>
    </source>
</evidence>
<keyword evidence="4" id="KW-1185">Reference proteome</keyword>
<dbReference type="OrthoDB" id="6287725at2759"/>
<dbReference type="InterPro" id="IPR025481">
    <property type="entry name" value="Cell_Morphogen_C"/>
</dbReference>
<evidence type="ECO:0000259" key="2">
    <source>
        <dbReference type="Pfam" id="PF14225"/>
    </source>
</evidence>